<name>A0A652KQ09_9ACTN</name>
<dbReference type="EMBL" id="RDBM01000037">
    <property type="protein sequence ID" value="TXS25687.1"/>
    <property type="molecule type" value="Genomic_DNA"/>
</dbReference>
<evidence type="ECO:0008006" key="4">
    <source>
        <dbReference type="Google" id="ProtNLM"/>
    </source>
</evidence>
<keyword evidence="2" id="KW-0732">Signal</keyword>
<gene>
    <name evidence="3" type="ORF">EAO74_36280</name>
</gene>
<sequence length="155" mass="16148">MNLRPMSLVLVALLGAAGCVSVPAEAERPASSASVRPGNAPAAQASRAPTAPPAVHDALGKAEEGTGRAKDGKREKEKGARAPSRAAAGAPPARQEARNQPPRVSVPVRPQPPRRAATPRRAQPRQTYDMRTVCATGRGVASADIMDLCRTTYGR</sequence>
<evidence type="ECO:0000256" key="1">
    <source>
        <dbReference type="SAM" id="MobiDB-lite"/>
    </source>
</evidence>
<feature type="region of interest" description="Disordered" evidence="1">
    <location>
        <begin position="25"/>
        <end position="127"/>
    </location>
</feature>
<organism evidence="3">
    <name type="scientific">Streptomyces sp. gb1(2016)</name>
    <dbReference type="NCBI Taxonomy" id="1828321"/>
    <lineage>
        <taxon>Bacteria</taxon>
        <taxon>Bacillati</taxon>
        <taxon>Actinomycetota</taxon>
        <taxon>Actinomycetes</taxon>
        <taxon>Kitasatosporales</taxon>
        <taxon>Streptomycetaceae</taxon>
        <taxon>Streptomyces</taxon>
    </lineage>
</organism>
<dbReference type="PROSITE" id="PS51257">
    <property type="entry name" value="PROKAR_LIPOPROTEIN"/>
    <property type="match status" value="1"/>
</dbReference>
<proteinExistence type="predicted"/>
<evidence type="ECO:0000313" key="3">
    <source>
        <dbReference type="EMBL" id="TXS25687.1"/>
    </source>
</evidence>
<feature type="signal peptide" evidence="2">
    <location>
        <begin position="1"/>
        <end position="26"/>
    </location>
</feature>
<feature type="chain" id="PRO_5024889725" description="Translation initiation factor IF-2" evidence="2">
    <location>
        <begin position="27"/>
        <end position="155"/>
    </location>
</feature>
<evidence type="ECO:0000256" key="2">
    <source>
        <dbReference type="SAM" id="SignalP"/>
    </source>
</evidence>
<feature type="compositionally biased region" description="Basic and acidic residues" evidence="1">
    <location>
        <begin position="58"/>
        <end position="80"/>
    </location>
</feature>
<comment type="caution">
    <text evidence="3">The sequence shown here is derived from an EMBL/GenBank/DDBJ whole genome shotgun (WGS) entry which is preliminary data.</text>
</comment>
<reference evidence="3" key="1">
    <citation type="submission" date="2018-10" db="EMBL/GenBank/DDBJ databases">
        <authorList>
            <person name="Hariharan J."/>
            <person name="Choudoir M.J."/>
            <person name="Diebold P."/>
            <person name="Panke-Buisse K."/>
            <person name="Campbell A.N."/>
            <person name="Buckley D.H."/>
        </authorList>
    </citation>
    <scope>NUCLEOTIDE SEQUENCE</scope>
    <source>
        <strain evidence="3">Gb1</strain>
    </source>
</reference>
<accession>A0A652KQ09</accession>
<feature type="compositionally biased region" description="Low complexity" evidence="1">
    <location>
        <begin position="81"/>
        <end position="125"/>
    </location>
</feature>
<feature type="compositionally biased region" description="Low complexity" evidence="1">
    <location>
        <begin position="25"/>
        <end position="49"/>
    </location>
</feature>
<protein>
    <recommendedName>
        <fullName evidence="4">Translation initiation factor IF-2</fullName>
    </recommendedName>
</protein>
<dbReference type="AlphaFoldDB" id="A0A652KQ09"/>